<dbReference type="PATRIC" id="fig|1423.173.peg.3727"/>
<feature type="domain" description="VanZ-like" evidence="2">
    <location>
        <begin position="46"/>
        <end position="181"/>
    </location>
</feature>
<accession>A0A0D1IL60</accession>
<keyword evidence="1" id="KW-0812">Transmembrane</keyword>
<organism evidence="3 4">
    <name type="scientific">Bacillus subtilis</name>
    <dbReference type="NCBI Taxonomy" id="1423"/>
    <lineage>
        <taxon>Bacteria</taxon>
        <taxon>Bacillati</taxon>
        <taxon>Bacillota</taxon>
        <taxon>Bacilli</taxon>
        <taxon>Bacillales</taxon>
        <taxon>Bacillaceae</taxon>
        <taxon>Bacillus</taxon>
    </lineage>
</organism>
<feature type="transmembrane region" description="Helical" evidence="1">
    <location>
        <begin position="164"/>
        <end position="182"/>
    </location>
</feature>
<reference evidence="3 4" key="1">
    <citation type="submission" date="2014-12" db="EMBL/GenBank/DDBJ databases">
        <title>Comparative genome analysis of Bacillus coagulans HM-08, Clostridium butyricum HM-68, Bacillus subtilis HM-66 and Bacillus licheniformis BL-09.</title>
        <authorList>
            <person name="Zhang H."/>
        </authorList>
    </citation>
    <scope>NUCLEOTIDE SEQUENCE [LARGE SCALE GENOMIC DNA]</scope>
    <source>
        <strain evidence="3 4">HM-66</strain>
    </source>
</reference>
<dbReference type="PANTHER" id="PTHR36834">
    <property type="entry name" value="MEMBRANE PROTEIN-RELATED"/>
    <property type="match status" value="1"/>
</dbReference>
<feature type="transmembrane region" description="Helical" evidence="1">
    <location>
        <begin position="6"/>
        <end position="28"/>
    </location>
</feature>
<proteinExistence type="predicted"/>
<sequence length="208" mass="23611">MLLNNFIIPYGVIAYVVFVTYRIFAVFVLKKPRYTFEKSVYILAAFVYLIGVICMTLFPIPIDPLLIHDRAAEGFQETNNLLPFNTIKNALTGSSLSITVYQIGGNVILLFPLGCFLPLLFKRMRQAKRVIVSGFIFSLIIETSQFTISSKIGLTYRSFDVDDLILNTVGAGLGFIFYKFVYPIVRQELFDSENTLPNKNHNNARRPS</sequence>
<feature type="transmembrane region" description="Helical" evidence="1">
    <location>
        <begin position="40"/>
        <end position="60"/>
    </location>
</feature>
<gene>
    <name evidence="3" type="ORF">SC09_contig10orf00051</name>
</gene>
<dbReference type="AlphaFoldDB" id="A0A0D1IL60"/>
<keyword evidence="1" id="KW-1133">Transmembrane helix</keyword>
<evidence type="ECO:0000259" key="2">
    <source>
        <dbReference type="Pfam" id="PF04892"/>
    </source>
</evidence>
<dbReference type="InterPro" id="IPR053150">
    <property type="entry name" value="Teicoplanin_resist-assoc"/>
</dbReference>
<dbReference type="EMBL" id="JXBC01000007">
    <property type="protein sequence ID" value="KIU09873.1"/>
    <property type="molecule type" value="Genomic_DNA"/>
</dbReference>
<name>A0A0D1IL60_BACIU</name>
<evidence type="ECO:0000256" key="1">
    <source>
        <dbReference type="SAM" id="Phobius"/>
    </source>
</evidence>
<protein>
    <submittedName>
        <fullName evidence="3">VanZ-like protein</fullName>
    </submittedName>
</protein>
<feature type="transmembrane region" description="Helical" evidence="1">
    <location>
        <begin position="100"/>
        <end position="121"/>
    </location>
</feature>
<dbReference type="Proteomes" id="UP000032247">
    <property type="component" value="Unassembled WGS sequence"/>
</dbReference>
<dbReference type="Pfam" id="PF04892">
    <property type="entry name" value="VanZ"/>
    <property type="match status" value="1"/>
</dbReference>
<evidence type="ECO:0000313" key="3">
    <source>
        <dbReference type="EMBL" id="KIU09873.1"/>
    </source>
</evidence>
<feature type="transmembrane region" description="Helical" evidence="1">
    <location>
        <begin position="130"/>
        <end position="152"/>
    </location>
</feature>
<dbReference type="InterPro" id="IPR006976">
    <property type="entry name" value="VanZ-like"/>
</dbReference>
<comment type="caution">
    <text evidence="3">The sequence shown here is derived from an EMBL/GenBank/DDBJ whole genome shotgun (WGS) entry which is preliminary data.</text>
</comment>
<evidence type="ECO:0000313" key="4">
    <source>
        <dbReference type="Proteomes" id="UP000032247"/>
    </source>
</evidence>
<keyword evidence="1" id="KW-0472">Membrane</keyword>
<dbReference type="PANTHER" id="PTHR36834:SF1">
    <property type="entry name" value="INTEGRAL MEMBRANE PROTEIN"/>
    <property type="match status" value="1"/>
</dbReference>